<dbReference type="InterPro" id="IPR015404">
    <property type="entry name" value="Vps5_C"/>
</dbReference>
<evidence type="ECO:0000256" key="5">
    <source>
        <dbReference type="ARBA" id="ARBA00022927"/>
    </source>
</evidence>
<dbReference type="EMBL" id="KN847551">
    <property type="protein sequence ID" value="KIW02011.1"/>
    <property type="molecule type" value="Genomic_DNA"/>
</dbReference>
<accession>A0A0D1XIA6</accession>
<dbReference type="CDD" id="cd06867">
    <property type="entry name" value="PX_SNX41_42"/>
    <property type="match status" value="1"/>
</dbReference>
<evidence type="ECO:0000313" key="12">
    <source>
        <dbReference type="Proteomes" id="UP000053259"/>
    </source>
</evidence>
<keyword evidence="4" id="KW-0967">Endosome</keyword>
<reference evidence="11 12" key="1">
    <citation type="submission" date="2015-01" db="EMBL/GenBank/DDBJ databases">
        <title>The Genome Sequence of Ochroconis gallopava CBS43764.</title>
        <authorList>
            <consortium name="The Broad Institute Genomics Platform"/>
            <person name="Cuomo C."/>
            <person name="de Hoog S."/>
            <person name="Gorbushina A."/>
            <person name="Stielow B."/>
            <person name="Teixiera M."/>
            <person name="Abouelleil A."/>
            <person name="Chapman S.B."/>
            <person name="Priest M."/>
            <person name="Young S.K."/>
            <person name="Wortman J."/>
            <person name="Nusbaum C."/>
            <person name="Birren B."/>
        </authorList>
    </citation>
    <scope>NUCLEOTIDE SEQUENCE [LARGE SCALE GENOMIC DNA]</scope>
    <source>
        <strain evidence="11 12">CBS 43764</strain>
    </source>
</reference>
<dbReference type="InterPro" id="IPR051079">
    <property type="entry name" value="Sorting_Nexin_Autophagy"/>
</dbReference>
<keyword evidence="7" id="KW-0446">Lipid-binding</keyword>
<dbReference type="VEuPathDB" id="FungiDB:PV09_06517"/>
<dbReference type="PROSITE" id="PS50195">
    <property type="entry name" value="PX"/>
    <property type="match status" value="1"/>
</dbReference>
<feature type="region of interest" description="Disordered" evidence="9">
    <location>
        <begin position="432"/>
        <end position="509"/>
    </location>
</feature>
<evidence type="ECO:0000256" key="3">
    <source>
        <dbReference type="ARBA" id="ARBA00022448"/>
    </source>
</evidence>
<comment type="similarity">
    <text evidence="2">Belongs to the sorting nexin family.</text>
</comment>
<comment type="subcellular location">
    <subcellularLocation>
        <location evidence="1">Endosome membrane</location>
        <topology evidence="1">Peripheral membrane protein</topology>
    </subcellularLocation>
</comment>
<dbReference type="GO" id="GO:0015031">
    <property type="term" value="P:protein transport"/>
    <property type="evidence" value="ECO:0007669"/>
    <property type="project" value="UniProtKB-KW"/>
</dbReference>
<sequence>MWNDEEDNNPYGSLEDGPTSPSRFYNRPSTPPSDLSSPHDSPEFISHPRDQQSLSDVDVHESRQFEPKKGGYDSRIEQILCENPDLEILITHAGRNSEGGGNYIAYTIRTGDLEVRRRYSDFDKLRDTLVRLHPTLIIPPIPEKHSVADYAAKPTKAKEDQGIIELRKRMLAVFLNRCRRMKDIREDGVWWRFLDPNASWTEVMNSSIVQSIPKQILRAPPLDAANPKPGHAYLPIPAQSAKLRSVSTTTPSGTPISPPGNAGMPSAASHSVPGPQFARFPPSSQDLSEEQLDPYFTQFEASSKELETLLQGSMEKSNKRLLLHYSGLAEDLAELGARYNSFSLSEQSPTLATAIEKTGQAVDQTYIATADFSGQLSAQFAEPMRESAQFAGVVRSVLRYRILKRVQEQMAIDELAKKRALLANLREQEEQSARMGATLSHYSSTSPTKSRTPRSSSEQSRREDDVASIDSDFPPTRGDASPPSARQGIPHNEPSTPTNSHKKTTSGNFTNKIFGRVTHAFHGMIDSDPVKTRQDLIGKTSEQVKQLEQAVEVSHVDVKDASAGVLRDLKRFQGEKEEDLKRYMIAFAKCHIEWARRNQANWEEAKAEVENIEIPEVAQ</sequence>
<dbReference type="PANTHER" id="PTHR46979:SF2">
    <property type="entry name" value="SORTING NEXIN-41"/>
    <property type="match status" value="1"/>
</dbReference>
<keyword evidence="3" id="KW-0813">Transport</keyword>
<feature type="compositionally biased region" description="Polar residues" evidence="9">
    <location>
        <begin position="493"/>
        <end position="509"/>
    </location>
</feature>
<evidence type="ECO:0000256" key="7">
    <source>
        <dbReference type="ARBA" id="ARBA00023121"/>
    </source>
</evidence>
<dbReference type="Gene3D" id="1.20.1270.60">
    <property type="entry name" value="Arfaptin homology (AH) domain/BAR domain"/>
    <property type="match status" value="2"/>
</dbReference>
<feature type="compositionally biased region" description="Low complexity" evidence="9">
    <location>
        <begin position="245"/>
        <end position="255"/>
    </location>
</feature>
<proteinExistence type="inferred from homology"/>
<evidence type="ECO:0000256" key="1">
    <source>
        <dbReference type="ARBA" id="ARBA00004481"/>
    </source>
</evidence>
<dbReference type="HOGENOM" id="CLU_014456_0_0_1"/>
<feature type="region of interest" description="Disordered" evidence="9">
    <location>
        <begin position="244"/>
        <end position="287"/>
    </location>
</feature>
<keyword evidence="5" id="KW-0653">Protein transport</keyword>
<dbReference type="InterPro" id="IPR044106">
    <property type="entry name" value="PX_Snx41/Atg20"/>
</dbReference>
<feature type="domain" description="PX" evidence="10">
    <location>
        <begin position="84"/>
        <end position="201"/>
    </location>
</feature>
<dbReference type="OrthoDB" id="289314at2759"/>
<keyword evidence="8" id="KW-0472">Membrane</keyword>
<dbReference type="RefSeq" id="XP_016211880.1">
    <property type="nucleotide sequence ID" value="XM_016360168.1"/>
</dbReference>
<dbReference type="InterPro" id="IPR036871">
    <property type="entry name" value="PX_dom_sf"/>
</dbReference>
<evidence type="ECO:0000256" key="6">
    <source>
        <dbReference type="ARBA" id="ARBA00023006"/>
    </source>
</evidence>
<evidence type="ECO:0000259" key="10">
    <source>
        <dbReference type="PROSITE" id="PS50195"/>
    </source>
</evidence>
<dbReference type="AlphaFoldDB" id="A0A0D1XIA6"/>
<dbReference type="Pfam" id="PF09325">
    <property type="entry name" value="Vps5"/>
    <property type="match status" value="1"/>
</dbReference>
<dbReference type="Gene3D" id="3.30.1520.10">
    <property type="entry name" value="Phox-like domain"/>
    <property type="match status" value="1"/>
</dbReference>
<dbReference type="PANTHER" id="PTHR46979">
    <property type="entry name" value="SORTING NEXIN-41"/>
    <property type="match status" value="1"/>
</dbReference>
<protein>
    <recommendedName>
        <fullName evidence="10">PX domain-containing protein</fullName>
    </recommendedName>
</protein>
<feature type="compositionally biased region" description="Basic and acidic residues" evidence="9">
    <location>
        <begin position="57"/>
        <end position="71"/>
    </location>
</feature>
<dbReference type="STRING" id="253628.A0A0D1XIA6"/>
<feature type="compositionally biased region" description="Low complexity" evidence="9">
    <location>
        <begin position="443"/>
        <end position="458"/>
    </location>
</feature>
<name>A0A0D1XIA6_9PEZI</name>
<feature type="region of interest" description="Disordered" evidence="9">
    <location>
        <begin position="1"/>
        <end position="71"/>
    </location>
</feature>
<feature type="compositionally biased region" description="Basic and acidic residues" evidence="9">
    <location>
        <begin position="40"/>
        <end position="50"/>
    </location>
</feature>
<dbReference type="SUPFAM" id="SSF64268">
    <property type="entry name" value="PX domain"/>
    <property type="match status" value="1"/>
</dbReference>
<dbReference type="Proteomes" id="UP000053259">
    <property type="component" value="Unassembled WGS sequence"/>
</dbReference>
<dbReference type="GO" id="GO:0035091">
    <property type="term" value="F:phosphatidylinositol binding"/>
    <property type="evidence" value="ECO:0007669"/>
    <property type="project" value="InterPro"/>
</dbReference>
<evidence type="ECO:0000313" key="11">
    <source>
        <dbReference type="EMBL" id="KIW02011.1"/>
    </source>
</evidence>
<dbReference type="GeneID" id="27314490"/>
<dbReference type="InterPro" id="IPR001683">
    <property type="entry name" value="PX_dom"/>
</dbReference>
<evidence type="ECO:0000256" key="9">
    <source>
        <dbReference type="SAM" id="MobiDB-lite"/>
    </source>
</evidence>
<dbReference type="FunCoup" id="A0A0D1XIA6">
    <property type="interactions" value="97"/>
</dbReference>
<dbReference type="InterPro" id="IPR027267">
    <property type="entry name" value="AH/BAR_dom_sf"/>
</dbReference>
<keyword evidence="6" id="KW-0072">Autophagy</keyword>
<dbReference type="GO" id="GO:0042147">
    <property type="term" value="P:retrograde transport, endosome to Golgi"/>
    <property type="evidence" value="ECO:0007669"/>
    <property type="project" value="InterPro"/>
</dbReference>
<evidence type="ECO:0000256" key="8">
    <source>
        <dbReference type="ARBA" id="ARBA00023136"/>
    </source>
</evidence>
<dbReference type="GO" id="GO:0010008">
    <property type="term" value="C:endosome membrane"/>
    <property type="evidence" value="ECO:0007669"/>
    <property type="project" value="UniProtKB-SubCell"/>
</dbReference>
<dbReference type="SMART" id="SM00312">
    <property type="entry name" value="PX"/>
    <property type="match status" value="1"/>
</dbReference>
<dbReference type="GO" id="GO:0006914">
    <property type="term" value="P:autophagy"/>
    <property type="evidence" value="ECO:0007669"/>
    <property type="project" value="UniProtKB-KW"/>
</dbReference>
<dbReference type="Pfam" id="PF00787">
    <property type="entry name" value="PX"/>
    <property type="match status" value="1"/>
</dbReference>
<dbReference type="InParanoid" id="A0A0D1XIA6"/>
<evidence type="ECO:0000256" key="4">
    <source>
        <dbReference type="ARBA" id="ARBA00022753"/>
    </source>
</evidence>
<dbReference type="GO" id="GO:0005829">
    <property type="term" value="C:cytosol"/>
    <property type="evidence" value="ECO:0007669"/>
    <property type="project" value="GOC"/>
</dbReference>
<organism evidence="11 12">
    <name type="scientific">Verruconis gallopava</name>
    <dbReference type="NCBI Taxonomy" id="253628"/>
    <lineage>
        <taxon>Eukaryota</taxon>
        <taxon>Fungi</taxon>
        <taxon>Dikarya</taxon>
        <taxon>Ascomycota</taxon>
        <taxon>Pezizomycotina</taxon>
        <taxon>Dothideomycetes</taxon>
        <taxon>Pleosporomycetidae</taxon>
        <taxon>Venturiales</taxon>
        <taxon>Sympoventuriaceae</taxon>
        <taxon>Verruconis</taxon>
    </lineage>
</organism>
<gene>
    <name evidence="11" type="ORF">PV09_06517</name>
</gene>
<keyword evidence="12" id="KW-1185">Reference proteome</keyword>
<evidence type="ECO:0000256" key="2">
    <source>
        <dbReference type="ARBA" id="ARBA00010883"/>
    </source>
</evidence>